<dbReference type="Proteomes" id="UP000188879">
    <property type="component" value="Unassembled WGS sequence"/>
</dbReference>
<evidence type="ECO:0000256" key="12">
    <source>
        <dbReference type="ARBA" id="ARBA00032773"/>
    </source>
</evidence>
<dbReference type="InterPro" id="IPR004839">
    <property type="entry name" value="Aminotransferase_I/II_large"/>
</dbReference>
<dbReference type="PANTHER" id="PTHR13693">
    <property type="entry name" value="CLASS II AMINOTRANSFERASE/8-AMINO-7-OXONONANOATE SYNTHASE"/>
    <property type="match status" value="1"/>
</dbReference>
<dbReference type="SUPFAM" id="SSF53383">
    <property type="entry name" value="PLP-dependent transferases"/>
    <property type="match status" value="1"/>
</dbReference>
<comment type="pathway">
    <text evidence="2">Porphyrin-containing compound metabolism; protoporphyrin-IX biosynthesis; 5-aminolevulinate from glycine: step 1/1.</text>
</comment>
<comment type="caution">
    <text evidence="16">The sequence shown here is derived from an EMBL/GenBank/DDBJ whole genome shotgun (WGS) entry which is preliminary data.</text>
</comment>
<evidence type="ECO:0000256" key="4">
    <source>
        <dbReference type="ARBA" id="ARBA00011738"/>
    </source>
</evidence>
<evidence type="ECO:0000256" key="9">
    <source>
        <dbReference type="ARBA" id="ARBA00023315"/>
    </source>
</evidence>
<comment type="catalytic activity">
    <reaction evidence="13">
        <text>succinyl-CoA + glycine + H(+) = 5-aminolevulinate + CO2 + CoA</text>
        <dbReference type="Rhea" id="RHEA:12921"/>
        <dbReference type="ChEBI" id="CHEBI:15378"/>
        <dbReference type="ChEBI" id="CHEBI:16526"/>
        <dbReference type="ChEBI" id="CHEBI:57287"/>
        <dbReference type="ChEBI" id="CHEBI:57292"/>
        <dbReference type="ChEBI" id="CHEBI:57305"/>
        <dbReference type="ChEBI" id="CHEBI:356416"/>
        <dbReference type="EC" id="2.3.1.37"/>
    </reaction>
</comment>
<dbReference type="Pfam" id="PF00155">
    <property type="entry name" value="Aminotran_1_2"/>
    <property type="match status" value="1"/>
</dbReference>
<evidence type="ECO:0000256" key="1">
    <source>
        <dbReference type="ARBA" id="ARBA00001933"/>
    </source>
</evidence>
<keyword evidence="9" id="KW-0012">Acyltransferase</keyword>
<dbReference type="UniPathway" id="UPA00251">
    <property type="reaction ID" value="UER00375"/>
</dbReference>
<organism evidence="16 17">
    <name type="scientific">Teichococcus deserti</name>
    <dbReference type="NCBI Taxonomy" id="1817963"/>
    <lineage>
        <taxon>Bacteria</taxon>
        <taxon>Pseudomonadati</taxon>
        <taxon>Pseudomonadota</taxon>
        <taxon>Alphaproteobacteria</taxon>
        <taxon>Acetobacterales</taxon>
        <taxon>Roseomonadaceae</taxon>
        <taxon>Roseomonas</taxon>
    </lineage>
</organism>
<evidence type="ECO:0000256" key="2">
    <source>
        <dbReference type="ARBA" id="ARBA00005029"/>
    </source>
</evidence>
<evidence type="ECO:0000256" key="14">
    <source>
        <dbReference type="RuleBase" id="RU003693"/>
    </source>
</evidence>
<reference evidence="16 17" key="1">
    <citation type="submission" date="2016-10" db="EMBL/GenBank/DDBJ databases">
        <title>Draft Genome sequence of Roseomonas sp. strain M3.</title>
        <authorList>
            <person name="Subhash Y."/>
            <person name="Lee S."/>
        </authorList>
    </citation>
    <scope>NUCLEOTIDE SEQUENCE [LARGE SCALE GENOMIC DNA]</scope>
    <source>
        <strain evidence="16 17">M3</strain>
    </source>
</reference>
<gene>
    <name evidence="16" type="ORF">BKE38_23310</name>
</gene>
<dbReference type="InterPro" id="IPR015424">
    <property type="entry name" value="PyrdxlP-dep_Trfase"/>
</dbReference>
<dbReference type="AlphaFoldDB" id="A0A1V2GXJ5"/>
<evidence type="ECO:0000256" key="5">
    <source>
        <dbReference type="ARBA" id="ARBA00013257"/>
    </source>
</evidence>
<dbReference type="InterPro" id="IPR050087">
    <property type="entry name" value="AON_synthase_class-II"/>
</dbReference>
<name>A0A1V2GXJ5_9PROT</name>
<dbReference type="InterPro" id="IPR010961">
    <property type="entry name" value="4pyrrol_synth_NH2levulA_synth"/>
</dbReference>
<dbReference type="NCBIfam" id="TIGR01821">
    <property type="entry name" value="5aminolev_synth"/>
    <property type="match status" value="1"/>
</dbReference>
<proteinExistence type="inferred from homology"/>
<evidence type="ECO:0000256" key="8">
    <source>
        <dbReference type="ARBA" id="ARBA00023133"/>
    </source>
</evidence>
<dbReference type="EMBL" id="MLCO01000277">
    <property type="protein sequence ID" value="ONG47444.1"/>
    <property type="molecule type" value="Genomic_DNA"/>
</dbReference>
<evidence type="ECO:0000256" key="11">
    <source>
        <dbReference type="ARBA" id="ARBA00031945"/>
    </source>
</evidence>
<evidence type="ECO:0000256" key="10">
    <source>
        <dbReference type="ARBA" id="ARBA00031691"/>
    </source>
</evidence>
<keyword evidence="7 14" id="KW-0663">Pyridoxal phosphate</keyword>
<evidence type="ECO:0000256" key="7">
    <source>
        <dbReference type="ARBA" id="ARBA00022898"/>
    </source>
</evidence>
<dbReference type="GO" id="GO:0006782">
    <property type="term" value="P:protoporphyrinogen IX biosynthetic process"/>
    <property type="evidence" value="ECO:0007669"/>
    <property type="project" value="UniProtKB-UniPathway"/>
</dbReference>
<keyword evidence="8" id="KW-0350">Heme biosynthesis</keyword>
<evidence type="ECO:0000256" key="6">
    <source>
        <dbReference type="ARBA" id="ARBA00022679"/>
    </source>
</evidence>
<evidence type="ECO:0000259" key="15">
    <source>
        <dbReference type="Pfam" id="PF00155"/>
    </source>
</evidence>
<evidence type="ECO:0000256" key="13">
    <source>
        <dbReference type="ARBA" id="ARBA00047654"/>
    </source>
</evidence>
<dbReference type="FunFam" id="3.40.640.10:FF:000006">
    <property type="entry name" value="5-aminolevulinate synthase, mitochondrial"/>
    <property type="match status" value="1"/>
</dbReference>
<dbReference type="Gene3D" id="3.40.640.10">
    <property type="entry name" value="Type I PLP-dependent aspartate aminotransferase-like (Major domain)"/>
    <property type="match status" value="1"/>
</dbReference>
<dbReference type="PANTHER" id="PTHR13693:SF102">
    <property type="entry name" value="2-AMINO-3-KETOBUTYRATE COENZYME A LIGASE, MITOCHONDRIAL"/>
    <property type="match status" value="1"/>
</dbReference>
<keyword evidence="17" id="KW-1185">Reference proteome</keyword>
<keyword evidence="6" id="KW-0808">Transferase</keyword>
<dbReference type="PROSITE" id="PS00599">
    <property type="entry name" value="AA_TRANSFER_CLASS_2"/>
    <property type="match status" value="1"/>
</dbReference>
<dbReference type="InterPro" id="IPR015422">
    <property type="entry name" value="PyrdxlP-dep_Trfase_small"/>
</dbReference>
<accession>A0A1V2GXJ5</accession>
<dbReference type="GO" id="GO:0030170">
    <property type="term" value="F:pyridoxal phosphate binding"/>
    <property type="evidence" value="ECO:0007669"/>
    <property type="project" value="InterPro"/>
</dbReference>
<sequence length="399" mass="42390">MNTRQSLLDHCAAHLGTLRAEGRYRDFAQLEKLAGRFPRYRWHPAGGAPREITVWSANDYLGMGTHAAVRQAARDAAEAHGAGAGGTRNISGTSPLHAALEAELADWHGKPAALLFGSGYQANQAALSSLLAALPGMEVFSDTMNHASMIDGMRRSPARRHIWRHNDLAHLEALLAAADPATPKVIACESVYSMEGDVAPLHAICDLAERFGAITYLDEVHAVGLYGAQGAGIAERDGAAARIDIIEGTLAKGIGVYGGYIAGEAALVDYVRSVAGGLIFTTALPPTVTAAALASIRQIRADAALRTRLAERAAALKAALDANGLPRLPSESHIVPIPVPGADRCRAVARRLLEDFSLYVTPINYPTVPRGTERLRLCATPFHDDAMIGELIKALKEVI</sequence>
<dbReference type="InterPro" id="IPR001917">
    <property type="entry name" value="Aminotrans_II_pyridoxalP_BS"/>
</dbReference>
<dbReference type="InterPro" id="IPR015421">
    <property type="entry name" value="PyrdxlP-dep_Trfase_major"/>
</dbReference>
<comment type="similarity">
    <text evidence="3 14">Belongs to the class-II pyridoxal-phosphate-dependent aminotransferase family.</text>
</comment>
<dbReference type="GO" id="GO:0003870">
    <property type="term" value="F:5-aminolevulinate synthase activity"/>
    <property type="evidence" value="ECO:0007669"/>
    <property type="project" value="UniProtKB-EC"/>
</dbReference>
<dbReference type="EC" id="2.3.1.37" evidence="5"/>
<evidence type="ECO:0000313" key="16">
    <source>
        <dbReference type="EMBL" id="ONG47444.1"/>
    </source>
</evidence>
<evidence type="ECO:0000313" key="17">
    <source>
        <dbReference type="Proteomes" id="UP000188879"/>
    </source>
</evidence>
<comment type="cofactor">
    <cofactor evidence="1 14">
        <name>pyridoxal 5'-phosphate</name>
        <dbReference type="ChEBI" id="CHEBI:597326"/>
    </cofactor>
</comment>
<evidence type="ECO:0000256" key="3">
    <source>
        <dbReference type="ARBA" id="ARBA00008392"/>
    </source>
</evidence>
<feature type="domain" description="Aminotransferase class I/classII large" evidence="15">
    <location>
        <begin position="51"/>
        <end position="395"/>
    </location>
</feature>
<protein>
    <recommendedName>
        <fullName evidence="5">5-aminolevulinate synthase</fullName>
        <ecNumber evidence="5">2.3.1.37</ecNumber>
    </recommendedName>
    <alternativeName>
        <fullName evidence="10">5-aminolevulinic acid synthase</fullName>
    </alternativeName>
    <alternativeName>
        <fullName evidence="11">Delta-ALA synthase</fullName>
    </alternativeName>
    <alternativeName>
        <fullName evidence="12">Delta-aminolevulinate synthase</fullName>
    </alternativeName>
</protein>
<comment type="subunit">
    <text evidence="4">Homodimer.</text>
</comment>
<dbReference type="Gene3D" id="3.90.1150.10">
    <property type="entry name" value="Aspartate Aminotransferase, domain 1"/>
    <property type="match status" value="1"/>
</dbReference>